<organism evidence="15 16">
    <name type="scientific">Trapa natans</name>
    <name type="common">Water chestnut</name>
    <dbReference type="NCBI Taxonomy" id="22666"/>
    <lineage>
        <taxon>Eukaryota</taxon>
        <taxon>Viridiplantae</taxon>
        <taxon>Streptophyta</taxon>
        <taxon>Embryophyta</taxon>
        <taxon>Tracheophyta</taxon>
        <taxon>Spermatophyta</taxon>
        <taxon>Magnoliopsida</taxon>
        <taxon>eudicotyledons</taxon>
        <taxon>Gunneridae</taxon>
        <taxon>Pentapetalae</taxon>
        <taxon>rosids</taxon>
        <taxon>malvids</taxon>
        <taxon>Myrtales</taxon>
        <taxon>Lythraceae</taxon>
        <taxon>Trapa</taxon>
    </lineage>
</organism>
<keyword evidence="5 14" id="KW-0812">Transmembrane</keyword>
<comment type="function">
    <text evidence="12">Part of the twin-arginine translocation (Tat) system that transports large folded proteins containing a characteristic twin-arginine motif in their signal peptide across the thylakoid membrane. Involved in delta pH-dependent protein transport required for chloroplast development, especially thylakoid membrane formation. TATC and TATB mediate precursor recognition, whereas TATA facilitates translocation.</text>
</comment>
<dbReference type="InterPro" id="IPR003369">
    <property type="entry name" value="TatA/B/E"/>
</dbReference>
<keyword evidence="11 14" id="KW-0472">Membrane</keyword>
<evidence type="ECO:0000256" key="12">
    <source>
        <dbReference type="ARBA" id="ARBA00025340"/>
    </source>
</evidence>
<dbReference type="PANTHER" id="PTHR33162:SF3">
    <property type="entry name" value="SEC-INDEPENDENT PROTEIN TRANSLOCASE PROTEIN TATB, CHLOROPLASTIC"/>
    <property type="match status" value="1"/>
</dbReference>
<feature type="compositionally biased region" description="Basic and acidic residues" evidence="13">
    <location>
        <begin position="240"/>
        <end position="253"/>
    </location>
</feature>
<keyword evidence="9" id="KW-0811">Translocation</keyword>
<feature type="compositionally biased region" description="Polar residues" evidence="13">
    <location>
        <begin position="255"/>
        <end position="268"/>
    </location>
</feature>
<evidence type="ECO:0000256" key="10">
    <source>
        <dbReference type="ARBA" id="ARBA00023078"/>
    </source>
</evidence>
<keyword evidence="4" id="KW-0934">Plastid</keyword>
<dbReference type="FunFam" id="1.20.5.3310:FF:000003">
    <property type="entry name" value="Sec-independent protein translocase protein TATB, chloroplastic"/>
    <property type="match status" value="1"/>
</dbReference>
<protein>
    <submittedName>
        <fullName evidence="15">Uncharacterized protein</fullName>
    </submittedName>
</protein>
<evidence type="ECO:0000256" key="11">
    <source>
        <dbReference type="ARBA" id="ARBA00023136"/>
    </source>
</evidence>
<dbReference type="GO" id="GO:0033281">
    <property type="term" value="C:TAT protein transport complex"/>
    <property type="evidence" value="ECO:0007669"/>
    <property type="project" value="UniProtKB-ARBA"/>
</dbReference>
<evidence type="ECO:0000256" key="1">
    <source>
        <dbReference type="ARBA" id="ARBA00004581"/>
    </source>
</evidence>
<evidence type="ECO:0000256" key="2">
    <source>
        <dbReference type="ARBA" id="ARBA00022448"/>
    </source>
</evidence>
<dbReference type="NCBIfam" id="TIGR01411">
    <property type="entry name" value="tatAE"/>
    <property type="match status" value="1"/>
</dbReference>
<proteinExistence type="predicted"/>
<evidence type="ECO:0000256" key="6">
    <source>
        <dbReference type="ARBA" id="ARBA00022927"/>
    </source>
</evidence>
<keyword evidence="16" id="KW-1185">Reference proteome</keyword>
<keyword evidence="8 14" id="KW-1133">Transmembrane helix</keyword>
<evidence type="ECO:0000256" key="9">
    <source>
        <dbReference type="ARBA" id="ARBA00023010"/>
    </source>
</evidence>
<dbReference type="GO" id="GO:0009535">
    <property type="term" value="C:chloroplast thylakoid membrane"/>
    <property type="evidence" value="ECO:0007669"/>
    <property type="project" value="UniProtKB-SubCell"/>
</dbReference>
<dbReference type="Gene3D" id="1.20.5.3310">
    <property type="match status" value="1"/>
</dbReference>
<dbReference type="GO" id="GO:0006886">
    <property type="term" value="P:intracellular protein transport"/>
    <property type="evidence" value="ECO:0007669"/>
    <property type="project" value="UniProtKB-ARBA"/>
</dbReference>
<evidence type="ECO:0000256" key="4">
    <source>
        <dbReference type="ARBA" id="ARBA00022640"/>
    </source>
</evidence>
<keyword evidence="2" id="KW-0813">Transport</keyword>
<evidence type="ECO:0000256" key="13">
    <source>
        <dbReference type="SAM" id="MobiDB-lite"/>
    </source>
</evidence>
<evidence type="ECO:0000256" key="8">
    <source>
        <dbReference type="ARBA" id="ARBA00022989"/>
    </source>
</evidence>
<evidence type="ECO:0000256" key="3">
    <source>
        <dbReference type="ARBA" id="ARBA00022528"/>
    </source>
</evidence>
<keyword evidence="6" id="KW-0653">Protein transport</keyword>
<accession>A0AAN7R768</accession>
<feature type="transmembrane region" description="Helical" evidence="14">
    <location>
        <begin position="127"/>
        <end position="151"/>
    </location>
</feature>
<evidence type="ECO:0000256" key="7">
    <source>
        <dbReference type="ARBA" id="ARBA00022946"/>
    </source>
</evidence>
<evidence type="ECO:0000256" key="14">
    <source>
        <dbReference type="SAM" id="Phobius"/>
    </source>
</evidence>
<feature type="compositionally biased region" description="Pro residues" evidence="13">
    <location>
        <begin position="289"/>
        <end position="299"/>
    </location>
</feature>
<keyword evidence="3" id="KW-0150">Chloroplast</keyword>
<feature type="compositionally biased region" description="Polar residues" evidence="13">
    <location>
        <begin position="198"/>
        <end position="214"/>
    </location>
</feature>
<dbReference type="Pfam" id="PF02416">
    <property type="entry name" value="TatA_B_E"/>
    <property type="match status" value="1"/>
</dbReference>
<dbReference type="PANTHER" id="PTHR33162">
    <property type="entry name" value="SEC-INDEPENDENT PROTEIN TRANSLOCASE PROTEIN TATA, CHLOROPLASTIC"/>
    <property type="match status" value="1"/>
</dbReference>
<feature type="region of interest" description="Disordered" evidence="13">
    <location>
        <begin position="196"/>
        <end position="299"/>
    </location>
</feature>
<keyword evidence="10" id="KW-0793">Thylakoid</keyword>
<dbReference type="AlphaFoldDB" id="A0AAN7R768"/>
<gene>
    <name evidence="15" type="ORF">SAY86_022647</name>
</gene>
<name>A0AAN7R768_TRANT</name>
<dbReference type="InterPro" id="IPR006312">
    <property type="entry name" value="TatA/E"/>
</dbReference>
<comment type="caution">
    <text evidence="15">The sequence shown here is derived from an EMBL/GenBank/DDBJ whole genome shotgun (WGS) entry which is preliminary data.</text>
</comment>
<evidence type="ECO:0000313" key="15">
    <source>
        <dbReference type="EMBL" id="KAK4792212.1"/>
    </source>
</evidence>
<dbReference type="GO" id="GO:0043953">
    <property type="term" value="P:protein transport by the Tat complex"/>
    <property type="evidence" value="ECO:0007669"/>
    <property type="project" value="InterPro"/>
</dbReference>
<comment type="subcellular location">
    <subcellularLocation>
        <location evidence="1">Plastid</location>
        <location evidence="1">Chloroplast thylakoid membrane</location>
        <topology evidence="1">Single-pass membrane protein</topology>
    </subcellularLocation>
</comment>
<dbReference type="Proteomes" id="UP001346149">
    <property type="component" value="Unassembled WGS sequence"/>
</dbReference>
<evidence type="ECO:0000256" key="5">
    <source>
        <dbReference type="ARBA" id="ARBA00022692"/>
    </source>
</evidence>
<reference evidence="15 16" key="1">
    <citation type="journal article" date="2023" name="Hortic Res">
        <title>Pangenome of water caltrop reveals structural variations and asymmetric subgenome divergence after allopolyploidization.</title>
        <authorList>
            <person name="Zhang X."/>
            <person name="Chen Y."/>
            <person name="Wang L."/>
            <person name="Yuan Y."/>
            <person name="Fang M."/>
            <person name="Shi L."/>
            <person name="Lu R."/>
            <person name="Comes H.P."/>
            <person name="Ma Y."/>
            <person name="Chen Y."/>
            <person name="Huang G."/>
            <person name="Zhou Y."/>
            <person name="Zheng Z."/>
            <person name="Qiu Y."/>
        </authorList>
    </citation>
    <scope>NUCLEOTIDE SEQUENCE [LARGE SCALE GENOMIC DNA]</scope>
    <source>
        <strain evidence="15">F231</strain>
    </source>
</reference>
<dbReference type="EMBL" id="JAXQNO010000008">
    <property type="protein sequence ID" value="KAK4792212.1"/>
    <property type="molecule type" value="Genomic_DNA"/>
</dbReference>
<sequence length="299" mass="33027">MISLLSMASSSIMSTPARLCSTYSLTRRSVCTQSLHSSSWSPSIACPRTSKSLLPIRLPQPGLIRFSPWSGLKPFATSVALSSRRSPSFRPNQLAKSKQNIVLFFIFMYDIVFDDAEWSKRRQRRMVVHASLFGVGAPEALVIGVVALLVFGPKGLAEVARNLGKTLREFQPTIRELQEVSREFKSTLEREIGLDEIQGQNAYKPTQAETTSFPPTIASDEQPPQTVVDPNGVSSSDRAYSSEDYLKITEEQLKLSATEQPQPQNLQTELPGEIQSEEADPQVEETVAMPPPPKSENGT</sequence>
<keyword evidence="7" id="KW-0809">Transit peptide</keyword>
<evidence type="ECO:0000313" key="16">
    <source>
        <dbReference type="Proteomes" id="UP001346149"/>
    </source>
</evidence>